<dbReference type="PROSITE" id="PS50045">
    <property type="entry name" value="SIGMA54_INTERACT_4"/>
    <property type="match status" value="1"/>
</dbReference>
<evidence type="ECO:0000256" key="2">
    <source>
        <dbReference type="ARBA" id="ARBA00022741"/>
    </source>
</evidence>
<evidence type="ECO:0000259" key="6">
    <source>
        <dbReference type="PROSITE" id="PS51096"/>
    </source>
</evidence>
<dbReference type="SUPFAM" id="SSF52540">
    <property type="entry name" value="P-loop containing nucleoside triphosphate hydrolases"/>
    <property type="match status" value="1"/>
</dbReference>
<dbReference type="InterPro" id="IPR036390">
    <property type="entry name" value="WH_DNA-bd_sf"/>
</dbReference>
<dbReference type="Pfam" id="PF00874">
    <property type="entry name" value="PRD"/>
    <property type="match status" value="2"/>
</dbReference>
<dbReference type="PROSITE" id="PS51096">
    <property type="entry name" value="PTS_EIIA_TYPE_4"/>
    <property type="match status" value="1"/>
</dbReference>
<dbReference type="Gene3D" id="3.40.50.300">
    <property type="entry name" value="P-loop containing nucleotide triphosphate hydrolases"/>
    <property type="match status" value="1"/>
</dbReference>
<dbReference type="InterPro" id="IPR036634">
    <property type="entry name" value="PRD_sf"/>
</dbReference>
<evidence type="ECO:0000313" key="8">
    <source>
        <dbReference type="EMBL" id="GAA0740032.1"/>
    </source>
</evidence>
<feature type="domain" description="Sigma-54 factor interaction" evidence="5">
    <location>
        <begin position="92"/>
        <end position="325"/>
    </location>
</feature>
<evidence type="ECO:0000313" key="9">
    <source>
        <dbReference type="Proteomes" id="UP001501510"/>
    </source>
</evidence>
<dbReference type="InterPro" id="IPR002078">
    <property type="entry name" value="Sigma_54_int"/>
</dbReference>
<keyword evidence="9" id="KW-1185">Reference proteome</keyword>
<accession>A0ABP3UPJ5</accession>
<proteinExistence type="predicted"/>
<evidence type="ECO:0000259" key="5">
    <source>
        <dbReference type="PROSITE" id="PS50045"/>
    </source>
</evidence>
<dbReference type="SMART" id="SM00382">
    <property type="entry name" value="AAA"/>
    <property type="match status" value="1"/>
</dbReference>
<keyword evidence="2" id="KW-0547">Nucleotide-binding</keyword>
<dbReference type="SUPFAM" id="SSF63520">
    <property type="entry name" value="PTS-regulatory domain, PRD"/>
    <property type="match status" value="2"/>
</dbReference>
<dbReference type="Proteomes" id="UP001501510">
    <property type="component" value="Unassembled WGS sequence"/>
</dbReference>
<dbReference type="Pfam" id="PF00158">
    <property type="entry name" value="Sigma54_activat"/>
    <property type="match status" value="1"/>
</dbReference>
<dbReference type="SUPFAM" id="SSF53062">
    <property type="entry name" value="PTS system fructose IIA component-like"/>
    <property type="match status" value="1"/>
</dbReference>
<keyword evidence="3" id="KW-0067">ATP-binding</keyword>
<reference evidence="9" key="1">
    <citation type="journal article" date="2019" name="Int. J. Syst. Evol. Microbiol.">
        <title>The Global Catalogue of Microorganisms (GCM) 10K type strain sequencing project: providing services to taxonomists for standard genome sequencing and annotation.</title>
        <authorList>
            <consortium name="The Broad Institute Genomics Platform"/>
            <consortium name="The Broad Institute Genome Sequencing Center for Infectious Disease"/>
            <person name="Wu L."/>
            <person name="Ma J."/>
        </authorList>
    </citation>
    <scope>NUCLEOTIDE SEQUENCE [LARGE SCALE GENOMIC DNA]</scope>
    <source>
        <strain evidence="9">JCM 1407</strain>
    </source>
</reference>
<name>A0ABP3UPJ5_9CLOT</name>
<evidence type="ECO:0000256" key="1">
    <source>
        <dbReference type="ARBA" id="ARBA00022679"/>
    </source>
</evidence>
<dbReference type="InterPro" id="IPR004701">
    <property type="entry name" value="PTS_EIIA_man-typ"/>
</dbReference>
<feature type="domain" description="PTS EIIA type-4" evidence="6">
    <location>
        <begin position="547"/>
        <end position="685"/>
    </location>
</feature>
<dbReference type="Gene3D" id="1.10.1790.10">
    <property type="entry name" value="PRD domain"/>
    <property type="match status" value="2"/>
</dbReference>
<protein>
    <submittedName>
        <fullName evidence="8">Sigma-54-dependent transcriptional regulator</fullName>
    </submittedName>
</protein>
<dbReference type="PANTHER" id="PTHR32071:SF38">
    <property type="entry name" value="PSP OPERON TRANSCRIPTIONAL ACTIVATOR"/>
    <property type="match status" value="1"/>
</dbReference>
<organism evidence="8 9">
    <name type="scientific">Clostridium oceanicum</name>
    <dbReference type="NCBI Taxonomy" id="1543"/>
    <lineage>
        <taxon>Bacteria</taxon>
        <taxon>Bacillati</taxon>
        <taxon>Bacillota</taxon>
        <taxon>Clostridia</taxon>
        <taxon>Eubacteriales</taxon>
        <taxon>Clostridiaceae</taxon>
        <taxon>Clostridium</taxon>
    </lineage>
</organism>
<dbReference type="Gene3D" id="3.40.50.510">
    <property type="entry name" value="Phosphotransferase system, mannose-type IIA component"/>
    <property type="match status" value="1"/>
</dbReference>
<feature type="domain" description="PRD" evidence="7">
    <location>
        <begin position="791"/>
        <end position="893"/>
    </location>
</feature>
<evidence type="ECO:0000259" key="7">
    <source>
        <dbReference type="PROSITE" id="PS51372"/>
    </source>
</evidence>
<dbReference type="InterPro" id="IPR036662">
    <property type="entry name" value="PTS_EIIA_man-typ_sf"/>
</dbReference>
<comment type="caution">
    <text evidence="8">The sequence shown here is derived from an EMBL/GenBank/DDBJ whole genome shotgun (WGS) entry which is preliminary data.</text>
</comment>
<keyword evidence="4" id="KW-0238">DNA-binding</keyword>
<dbReference type="EMBL" id="BAAACG010000009">
    <property type="protein sequence ID" value="GAA0740032.1"/>
    <property type="molecule type" value="Genomic_DNA"/>
</dbReference>
<dbReference type="RefSeq" id="WP_343761207.1">
    <property type="nucleotide sequence ID" value="NZ_BAAACG010000009.1"/>
</dbReference>
<dbReference type="SUPFAM" id="SSF46785">
    <property type="entry name" value="Winged helix' DNA-binding domain"/>
    <property type="match status" value="1"/>
</dbReference>
<dbReference type="InterPro" id="IPR027417">
    <property type="entry name" value="P-loop_NTPase"/>
</dbReference>
<dbReference type="PANTHER" id="PTHR32071">
    <property type="entry name" value="TRANSCRIPTIONAL REGULATORY PROTEIN"/>
    <property type="match status" value="1"/>
</dbReference>
<feature type="domain" description="PRD" evidence="7">
    <location>
        <begin position="442"/>
        <end position="547"/>
    </location>
</feature>
<dbReference type="InterPro" id="IPR003593">
    <property type="entry name" value="AAA+_ATPase"/>
</dbReference>
<dbReference type="Pfam" id="PF03610">
    <property type="entry name" value="EIIA-man"/>
    <property type="match status" value="1"/>
</dbReference>
<dbReference type="InterPro" id="IPR011608">
    <property type="entry name" value="PRD"/>
</dbReference>
<evidence type="ECO:0000256" key="3">
    <source>
        <dbReference type="ARBA" id="ARBA00022840"/>
    </source>
</evidence>
<evidence type="ECO:0000256" key="4">
    <source>
        <dbReference type="ARBA" id="ARBA00023125"/>
    </source>
</evidence>
<gene>
    <name evidence="8" type="ORF">GCM10008906_19520</name>
</gene>
<sequence length="893" mass="103447">MKYRQVYYKLKEICLNKYLNKECIKGASTVEIAKDLNMQRSNVSRELSRLVLEKKIKKVNGRPVLYYIDDDILKNYSKEISSKNSISVMDTIIGKNNSLRSVISLAKAAIVYPPKGLHTLIIGETGVGKSYFAKCMFKYALEIKTIKHEKSFAVFNCADYGNNPQLLISHIFGVKKGAYTGASKDREGIIEKCRNGILFLDEVHRLPPQGQEMLFTLIDEGRYTPLGSNKEEKIDVMIICATTENIQSSLLKTFARRIPVTIELPSLKERSYEERLSLIKHFFYEESKRINRNIEVEEEAITSLLNYDCPNNIGQLKSDIQIASAKAFLRNMFKKDNMKINLDDFPIEVRNGFLMSKKTNYRNMKFNSTNSLDINEKNIIKDKYSLSKNIYDFIDKKTTELQNKGIEKGKIQQKLTREVEVFIKEYLNNIDDKRNQDTIKKIVDNKLYDILKSFLQYAEHKLKRKISKNVFIGLLLHIDTFLGRIKDNKTIENPNIDNIRKQYNKEFKLAIVLADKLEEEYNITIPMGEIGFLTMFFTKNIKKSRGKVSILIAMHGESTATSMSKVANQLLNTNHAVGFDMNLSMKPEIALQNIEKIVKEKDEGRGALILVDMGSLKYFGEIIEQNTSIKIRTIDMVTTAIVIEATRRAIMNQDLDKILETVTTESKYLGQIKDQMLDEKKNKKIIITACYTGIGTAQKLKDILYKKYDKREYEIVNLSIKDQYEFKKAVKNIKKKNDIECIIGAFNPQIEEIRYISLEEFFRCFSLNQCETYMRDEKVIKEIKLIYKSYLNLDGYEFIVDEFINILHDINNIYSIHLDYEKLQGLLMHFGCLVEKLVNGEKISDYEDYDIVIGRHKDLFKFFKDRLKSIEEKLSVEFSDNSITQLVGIIVNV</sequence>
<dbReference type="PROSITE" id="PS51372">
    <property type="entry name" value="PRD_2"/>
    <property type="match status" value="2"/>
</dbReference>
<keyword evidence="1" id="KW-0808">Transferase</keyword>
<dbReference type="CDD" id="cd00009">
    <property type="entry name" value="AAA"/>
    <property type="match status" value="1"/>
</dbReference>